<accession>A0A923SH35</accession>
<dbReference type="RefSeq" id="WP_187078280.1">
    <property type="nucleotide sequence ID" value="NZ_JACORT010000011.1"/>
</dbReference>
<evidence type="ECO:0000313" key="2">
    <source>
        <dbReference type="Proteomes" id="UP000608513"/>
    </source>
</evidence>
<protein>
    <submittedName>
        <fullName evidence="1">Uncharacterized protein</fullName>
    </submittedName>
</protein>
<dbReference type="EMBL" id="JACORT010000011">
    <property type="protein sequence ID" value="MBC5785532.1"/>
    <property type="molecule type" value="Genomic_DNA"/>
</dbReference>
<organism evidence="1 2">
    <name type="scientific">Ramlibacter cellulosilyticus</name>
    <dbReference type="NCBI Taxonomy" id="2764187"/>
    <lineage>
        <taxon>Bacteria</taxon>
        <taxon>Pseudomonadati</taxon>
        <taxon>Pseudomonadota</taxon>
        <taxon>Betaproteobacteria</taxon>
        <taxon>Burkholderiales</taxon>
        <taxon>Comamonadaceae</taxon>
        <taxon>Ramlibacter</taxon>
    </lineage>
</organism>
<proteinExistence type="predicted"/>
<dbReference type="Proteomes" id="UP000608513">
    <property type="component" value="Unassembled WGS sequence"/>
</dbReference>
<reference evidence="1" key="1">
    <citation type="submission" date="2020-08" db="EMBL/GenBank/DDBJ databases">
        <title>Ramlibacter sp. USB13 16S ribosomal RNA gene genome sequencing and assembly.</title>
        <authorList>
            <person name="Kang M."/>
        </authorList>
    </citation>
    <scope>NUCLEOTIDE SEQUENCE</scope>
    <source>
        <strain evidence="1">USB13</strain>
    </source>
</reference>
<name>A0A923SH35_9BURK</name>
<comment type="caution">
    <text evidence="1">The sequence shown here is derived from an EMBL/GenBank/DDBJ whole genome shotgun (WGS) entry which is preliminary data.</text>
</comment>
<dbReference type="AlphaFoldDB" id="A0A923SH35"/>
<gene>
    <name evidence="1" type="ORF">H8N03_21510</name>
</gene>
<sequence length="73" mass="7911">MSEIRFLDAPSHSDHAAILAAQAEHCDECLGAGGWFRYEPALDPAPGQLYLSCLHCRGSGRLAFRTAGVLRPE</sequence>
<keyword evidence="2" id="KW-1185">Reference proteome</keyword>
<evidence type="ECO:0000313" key="1">
    <source>
        <dbReference type="EMBL" id="MBC5785532.1"/>
    </source>
</evidence>